<dbReference type="Gene3D" id="3.40.50.300">
    <property type="entry name" value="P-loop containing nucleotide triphosphate hydrolases"/>
    <property type="match status" value="1"/>
</dbReference>
<reference evidence="3" key="1">
    <citation type="submission" date="2017-09" db="EMBL/GenBank/DDBJ databases">
        <title>Depth-based differentiation of microbial function through sediment-hosted aquifers and enrichment of novel symbionts in the deep terrestrial subsurface.</title>
        <authorList>
            <person name="Probst A.J."/>
            <person name="Ladd B."/>
            <person name="Jarett J.K."/>
            <person name="Geller-Mcgrath D.E."/>
            <person name="Sieber C.M.K."/>
            <person name="Emerson J.B."/>
            <person name="Anantharaman K."/>
            <person name="Thomas B.C."/>
            <person name="Malmstrom R."/>
            <person name="Stieglmeier M."/>
            <person name="Klingl A."/>
            <person name="Woyke T."/>
            <person name="Ryan C.M."/>
            <person name="Banfield J.F."/>
        </authorList>
    </citation>
    <scope>NUCLEOTIDE SEQUENCE [LARGE SCALE GENOMIC DNA]</scope>
</reference>
<dbReference type="Proteomes" id="UP000228497">
    <property type="component" value="Unassembled WGS sequence"/>
</dbReference>
<proteinExistence type="predicted"/>
<protein>
    <recommendedName>
        <fullName evidence="1">Chromosomal replication initiator protein DnaA ATPAse domain-containing protein</fullName>
    </recommendedName>
</protein>
<evidence type="ECO:0000313" key="2">
    <source>
        <dbReference type="EMBL" id="PIV86794.1"/>
    </source>
</evidence>
<evidence type="ECO:0000313" key="3">
    <source>
        <dbReference type="Proteomes" id="UP000228497"/>
    </source>
</evidence>
<dbReference type="InterPro" id="IPR027417">
    <property type="entry name" value="P-loop_NTPase"/>
</dbReference>
<comment type="caution">
    <text evidence="2">The sequence shown here is derived from an EMBL/GenBank/DDBJ whole genome shotgun (WGS) entry which is preliminary data.</text>
</comment>
<dbReference type="InterPro" id="IPR013317">
    <property type="entry name" value="DnaA_dom"/>
</dbReference>
<dbReference type="Pfam" id="PF00308">
    <property type="entry name" value="Bac_DnaA"/>
    <property type="match status" value="1"/>
</dbReference>
<dbReference type="GO" id="GO:0006260">
    <property type="term" value="P:DNA replication"/>
    <property type="evidence" value="ECO:0007669"/>
    <property type="project" value="TreeGrafter"/>
</dbReference>
<sequence length="194" mass="21863">MVFRAMNRKWECESSFIPAKINELVALDNPKNAATNTKTIKYHFKEFVKGLGRWIYLYGGYGSGKTHLLRALKTNLRGLALYVNVSDLSAKIYESLGNHTLGDLENELASAPILLMDDFGAEHGTDYLYATLYRIINNRYDRSILAPTVFTSNFTYNELAVSTNNNLKRIASRLSDGGLVTHLTSIQIDYRGIK</sequence>
<accession>A0A2M7FCV6</accession>
<evidence type="ECO:0000259" key="1">
    <source>
        <dbReference type="Pfam" id="PF00308"/>
    </source>
</evidence>
<dbReference type="EMBL" id="PFFD01000153">
    <property type="protein sequence ID" value="PIV86794.1"/>
    <property type="molecule type" value="Genomic_DNA"/>
</dbReference>
<dbReference type="PANTHER" id="PTHR30050">
    <property type="entry name" value="CHROMOSOMAL REPLICATION INITIATOR PROTEIN DNAA"/>
    <property type="match status" value="1"/>
</dbReference>
<organism evidence="2 3">
    <name type="scientific">Candidatus Kaiserbacteria bacterium CG17_big_fil_post_rev_8_21_14_2_50_51_7</name>
    <dbReference type="NCBI Taxonomy" id="1974613"/>
    <lineage>
        <taxon>Bacteria</taxon>
        <taxon>Candidatus Kaiseribacteriota</taxon>
    </lineage>
</organism>
<dbReference type="PANTHER" id="PTHR30050:SF4">
    <property type="entry name" value="ATP-BINDING PROTEIN RV3427C IN INSERTION SEQUENCE-RELATED"/>
    <property type="match status" value="1"/>
</dbReference>
<name>A0A2M7FCV6_9BACT</name>
<feature type="domain" description="Chromosomal replication initiator protein DnaA ATPAse" evidence="1">
    <location>
        <begin position="55"/>
        <end position="159"/>
    </location>
</feature>
<gene>
    <name evidence="2" type="ORF">COW49_03380</name>
</gene>
<dbReference type="SUPFAM" id="SSF52540">
    <property type="entry name" value="P-loop containing nucleoside triphosphate hydrolases"/>
    <property type="match status" value="1"/>
</dbReference>
<dbReference type="AlphaFoldDB" id="A0A2M7FCV6"/>